<dbReference type="Proteomes" id="UP001500683">
    <property type="component" value="Unassembled WGS sequence"/>
</dbReference>
<dbReference type="EMBL" id="BAAAZG010000001">
    <property type="protein sequence ID" value="GAA4054654.1"/>
    <property type="molecule type" value="Genomic_DNA"/>
</dbReference>
<protein>
    <recommendedName>
        <fullName evidence="3">Transposase</fullName>
    </recommendedName>
</protein>
<sequence>MVERCFNRLKQFRAIATRFDKPASRYRCGVLLASLIMWLRHHELSGAAQVSLRRDTPAVRGVPGGGCGGGLRAGCPGSPGCSSW</sequence>
<keyword evidence="2" id="KW-1185">Reference proteome</keyword>
<reference evidence="2" key="1">
    <citation type="journal article" date="2019" name="Int. J. Syst. Evol. Microbiol.">
        <title>The Global Catalogue of Microorganisms (GCM) 10K type strain sequencing project: providing services to taxonomists for standard genome sequencing and annotation.</title>
        <authorList>
            <consortium name="The Broad Institute Genomics Platform"/>
            <consortium name="The Broad Institute Genome Sequencing Center for Infectious Disease"/>
            <person name="Wu L."/>
            <person name="Ma J."/>
        </authorList>
    </citation>
    <scope>NUCLEOTIDE SEQUENCE [LARGE SCALE GENOMIC DNA]</scope>
    <source>
        <strain evidence="2">JCM 16702</strain>
    </source>
</reference>
<gene>
    <name evidence="1" type="ORF">GCM10022214_01980</name>
</gene>
<evidence type="ECO:0000313" key="1">
    <source>
        <dbReference type="EMBL" id="GAA4054654.1"/>
    </source>
</evidence>
<organism evidence="1 2">
    <name type="scientific">Actinomadura miaoliensis</name>
    <dbReference type="NCBI Taxonomy" id="430685"/>
    <lineage>
        <taxon>Bacteria</taxon>
        <taxon>Bacillati</taxon>
        <taxon>Actinomycetota</taxon>
        <taxon>Actinomycetes</taxon>
        <taxon>Streptosporangiales</taxon>
        <taxon>Thermomonosporaceae</taxon>
        <taxon>Actinomadura</taxon>
    </lineage>
</organism>
<accession>A0ABP7UWR3</accession>
<comment type="caution">
    <text evidence="1">The sequence shown here is derived from an EMBL/GenBank/DDBJ whole genome shotgun (WGS) entry which is preliminary data.</text>
</comment>
<name>A0ABP7UWR3_9ACTN</name>
<evidence type="ECO:0000313" key="2">
    <source>
        <dbReference type="Proteomes" id="UP001500683"/>
    </source>
</evidence>
<proteinExistence type="predicted"/>
<evidence type="ECO:0008006" key="3">
    <source>
        <dbReference type="Google" id="ProtNLM"/>
    </source>
</evidence>